<evidence type="ECO:0000256" key="1">
    <source>
        <dbReference type="ARBA" id="ARBA00004141"/>
    </source>
</evidence>
<evidence type="ECO:0000313" key="13">
    <source>
        <dbReference type="Proteomes" id="UP000504632"/>
    </source>
</evidence>
<name>A0A6J2WFW5_CHACN</name>
<proteinExistence type="inferred from homology"/>
<dbReference type="GO" id="GO:0022841">
    <property type="term" value="F:potassium ion leak channel activity"/>
    <property type="evidence" value="ECO:0007669"/>
    <property type="project" value="TreeGrafter"/>
</dbReference>
<evidence type="ECO:0000259" key="12">
    <source>
        <dbReference type="Pfam" id="PF07885"/>
    </source>
</evidence>
<dbReference type="GO" id="GO:0030322">
    <property type="term" value="P:stabilization of membrane potential"/>
    <property type="evidence" value="ECO:0007669"/>
    <property type="project" value="TreeGrafter"/>
</dbReference>
<feature type="domain" description="Potassium channel" evidence="12">
    <location>
        <begin position="98"/>
        <end position="154"/>
    </location>
</feature>
<dbReference type="PANTHER" id="PTHR11003:SF329">
    <property type="entry name" value="POTASSIUM CHANNEL SUBFAMILY K MEMBER 17-LIKE"/>
    <property type="match status" value="1"/>
</dbReference>
<evidence type="ECO:0000256" key="7">
    <source>
        <dbReference type="ARBA" id="ARBA00023136"/>
    </source>
</evidence>
<evidence type="ECO:0000256" key="8">
    <source>
        <dbReference type="ARBA" id="ARBA00023303"/>
    </source>
</evidence>
<organism evidence="13 14">
    <name type="scientific">Chanos chanos</name>
    <name type="common">Milkfish</name>
    <name type="synonym">Mugil chanos</name>
    <dbReference type="NCBI Taxonomy" id="29144"/>
    <lineage>
        <taxon>Eukaryota</taxon>
        <taxon>Metazoa</taxon>
        <taxon>Chordata</taxon>
        <taxon>Craniata</taxon>
        <taxon>Vertebrata</taxon>
        <taxon>Euteleostomi</taxon>
        <taxon>Actinopterygii</taxon>
        <taxon>Neopterygii</taxon>
        <taxon>Teleostei</taxon>
        <taxon>Ostariophysi</taxon>
        <taxon>Gonorynchiformes</taxon>
        <taxon>Chanidae</taxon>
        <taxon>Chanos</taxon>
    </lineage>
</organism>
<dbReference type="PRINTS" id="PR01333">
    <property type="entry name" value="2POREKCHANEL"/>
</dbReference>
<keyword evidence="6 9" id="KW-0406">Ion transport</keyword>
<evidence type="ECO:0000256" key="2">
    <source>
        <dbReference type="ARBA" id="ARBA00022448"/>
    </source>
</evidence>
<feature type="transmembrane region" description="Helical" evidence="11">
    <location>
        <begin position="177"/>
        <end position="198"/>
    </location>
</feature>
<feature type="transmembrane region" description="Helical" evidence="11">
    <location>
        <begin position="21"/>
        <end position="42"/>
    </location>
</feature>
<keyword evidence="4" id="KW-0630">Potassium</keyword>
<evidence type="ECO:0000313" key="14">
    <source>
        <dbReference type="RefSeq" id="XP_030643228.1"/>
    </source>
</evidence>
<feature type="domain" description="Potassium channel" evidence="12">
    <location>
        <begin position="186"/>
        <end position="267"/>
    </location>
</feature>
<evidence type="ECO:0000256" key="6">
    <source>
        <dbReference type="ARBA" id="ARBA00023065"/>
    </source>
</evidence>
<evidence type="ECO:0000256" key="10">
    <source>
        <dbReference type="SAM" id="MobiDB-lite"/>
    </source>
</evidence>
<comment type="subcellular location">
    <subcellularLocation>
        <location evidence="1">Membrane</location>
        <topology evidence="1">Multi-pass membrane protein</topology>
    </subcellularLocation>
</comment>
<dbReference type="FunFam" id="1.10.287.70:FF:000110">
    <property type="entry name" value="Potassium channel subfamily K member"/>
    <property type="match status" value="1"/>
</dbReference>
<sequence>MAARCSSEVCRCLTAARLPSILFLGAIYVTYVLIGGVVFWKLEGGPVQEHLYQLMEEKERLLHLYSCVDQNGLDEIAQLVKSASRNGLSLKVNKTADNFWKFTSSAVFAATVVTTIGYGNMSPNTMVGQIFCVLFALFGIPLNVVVLNRVGKYMLAIERNLCNFIMKKTNRKTCVPVSIHTVSFVILAFLCFVVPMLLFKEYEGWTYAQAIYYCFITLSTIGFGDYVADDNPDLVYPQWYGCLLGAWIFFGLAWLALLINHSIDLLERFNAYLKQRHGRETQTSQPEEKKEDSLEKNGAATLSE</sequence>
<dbReference type="Gene3D" id="1.10.287.70">
    <property type="match status" value="1"/>
</dbReference>
<dbReference type="AlphaFoldDB" id="A0A6J2WFW5"/>
<dbReference type="GO" id="GO:0015271">
    <property type="term" value="F:outward rectifier potassium channel activity"/>
    <property type="evidence" value="ECO:0007669"/>
    <property type="project" value="TreeGrafter"/>
</dbReference>
<protein>
    <submittedName>
        <fullName evidence="14">Potassium channel subfamily K member 17-like</fullName>
    </submittedName>
</protein>
<keyword evidence="5 11" id="KW-1133">Transmembrane helix</keyword>
<dbReference type="SUPFAM" id="SSF81324">
    <property type="entry name" value="Voltage-gated potassium channels"/>
    <property type="match status" value="2"/>
</dbReference>
<evidence type="ECO:0000256" key="4">
    <source>
        <dbReference type="ARBA" id="ARBA00022958"/>
    </source>
</evidence>
<dbReference type="Pfam" id="PF07885">
    <property type="entry name" value="Ion_trans_2"/>
    <property type="match status" value="2"/>
</dbReference>
<evidence type="ECO:0000256" key="11">
    <source>
        <dbReference type="SAM" id="Phobius"/>
    </source>
</evidence>
<evidence type="ECO:0000256" key="3">
    <source>
        <dbReference type="ARBA" id="ARBA00022692"/>
    </source>
</evidence>
<dbReference type="OrthoDB" id="297496at2759"/>
<keyword evidence="3 9" id="KW-0812">Transmembrane</keyword>
<keyword evidence="7 11" id="KW-0472">Membrane</keyword>
<feature type="compositionally biased region" description="Basic and acidic residues" evidence="10">
    <location>
        <begin position="286"/>
        <end position="295"/>
    </location>
</feature>
<dbReference type="InterPro" id="IPR003280">
    <property type="entry name" value="2pore_dom_K_chnl"/>
</dbReference>
<reference evidence="14" key="1">
    <citation type="submission" date="2025-08" db="UniProtKB">
        <authorList>
            <consortium name="RefSeq"/>
        </authorList>
    </citation>
    <scope>IDENTIFICATION</scope>
</reference>
<dbReference type="InterPro" id="IPR013099">
    <property type="entry name" value="K_chnl_dom"/>
</dbReference>
<dbReference type="FunCoup" id="A0A6J2WFW5">
    <property type="interactions" value="6"/>
</dbReference>
<dbReference type="PANTHER" id="PTHR11003">
    <property type="entry name" value="POTASSIUM CHANNEL, SUBFAMILY K"/>
    <property type="match status" value="1"/>
</dbReference>
<keyword evidence="2 9" id="KW-0813">Transport</keyword>
<keyword evidence="13" id="KW-1185">Reference proteome</keyword>
<comment type="similarity">
    <text evidence="9">Belongs to the two pore domain potassium channel (TC 1.A.1.8) family.</text>
</comment>
<dbReference type="GeneID" id="115823320"/>
<evidence type="ECO:0000256" key="5">
    <source>
        <dbReference type="ARBA" id="ARBA00022989"/>
    </source>
</evidence>
<dbReference type="RefSeq" id="XP_030643228.1">
    <property type="nucleotide sequence ID" value="XM_030787368.1"/>
</dbReference>
<keyword evidence="8 9" id="KW-0407">Ion channel</keyword>
<dbReference type="GO" id="GO:0005886">
    <property type="term" value="C:plasma membrane"/>
    <property type="evidence" value="ECO:0007669"/>
    <property type="project" value="TreeGrafter"/>
</dbReference>
<accession>A0A6J2WFW5</accession>
<dbReference type="Proteomes" id="UP000504632">
    <property type="component" value="Chromosome 10"/>
</dbReference>
<feature type="transmembrane region" description="Helical" evidence="11">
    <location>
        <begin position="126"/>
        <end position="146"/>
    </location>
</feature>
<feature type="transmembrane region" description="Helical" evidence="11">
    <location>
        <begin position="238"/>
        <end position="259"/>
    </location>
</feature>
<evidence type="ECO:0000256" key="9">
    <source>
        <dbReference type="RuleBase" id="RU003857"/>
    </source>
</evidence>
<feature type="region of interest" description="Disordered" evidence="10">
    <location>
        <begin position="278"/>
        <end position="304"/>
    </location>
</feature>
<dbReference type="InParanoid" id="A0A6J2WFW5"/>
<gene>
    <name evidence="14" type="primary">LOC115823320</name>
</gene>